<accession>A0AB34H1U5</accession>
<evidence type="ECO:0000313" key="2">
    <source>
        <dbReference type="EMBL" id="KAJ8786273.1"/>
    </source>
</evidence>
<dbReference type="Proteomes" id="UP001159641">
    <property type="component" value="Unassembled WGS sequence"/>
</dbReference>
<evidence type="ECO:0000313" key="3">
    <source>
        <dbReference type="Proteomes" id="UP001159641"/>
    </source>
</evidence>
<feature type="region of interest" description="Disordered" evidence="1">
    <location>
        <begin position="21"/>
        <end position="56"/>
    </location>
</feature>
<evidence type="ECO:0000256" key="1">
    <source>
        <dbReference type="SAM" id="MobiDB-lite"/>
    </source>
</evidence>
<sequence>MVLSSLSSAYTEPYKVCPISAVAPKEDLTSDEERGSSEEEDSASGDPSLTHKKLSERKNLPRATWLLLVSPRRHHKVLGARNLDQGDTPAARKVETSLKFSPSPISRARSRLPSAKEEPGRQRKCPRAPVPLCYHWLVTSHPEKDGPVILRAQREKCGSRLPTAGQSTREPSLFSCRAD</sequence>
<feature type="compositionally biased region" description="Basic and acidic residues" evidence="1">
    <location>
        <begin position="24"/>
        <end position="37"/>
    </location>
</feature>
<comment type="caution">
    <text evidence="2">The sequence shown here is derived from an EMBL/GenBank/DDBJ whole genome shotgun (WGS) entry which is preliminary data.</text>
</comment>
<keyword evidence="3" id="KW-1185">Reference proteome</keyword>
<reference evidence="2 3" key="1">
    <citation type="submission" date="2022-11" db="EMBL/GenBank/DDBJ databases">
        <title>Whole genome sequence of Eschrichtius robustus ER-17-0199.</title>
        <authorList>
            <person name="Bruniche-Olsen A."/>
            <person name="Black A.N."/>
            <person name="Fields C.J."/>
            <person name="Walden K."/>
            <person name="Dewoody J.A."/>
        </authorList>
    </citation>
    <scope>NUCLEOTIDE SEQUENCE [LARGE SCALE GENOMIC DNA]</scope>
    <source>
        <strain evidence="2">ER-17-0199</strain>
        <tissue evidence="2">Blubber</tissue>
    </source>
</reference>
<protein>
    <submittedName>
        <fullName evidence="2">Uncharacterized protein</fullName>
    </submittedName>
</protein>
<dbReference type="AlphaFoldDB" id="A0AB34H1U5"/>
<gene>
    <name evidence="2" type="ORF">J1605_006493</name>
</gene>
<dbReference type="EMBL" id="JAIQCJ010001995">
    <property type="protein sequence ID" value="KAJ8786273.1"/>
    <property type="molecule type" value="Genomic_DNA"/>
</dbReference>
<feature type="region of interest" description="Disordered" evidence="1">
    <location>
        <begin position="78"/>
        <end position="124"/>
    </location>
</feature>
<proteinExistence type="predicted"/>
<feature type="region of interest" description="Disordered" evidence="1">
    <location>
        <begin position="160"/>
        <end position="179"/>
    </location>
</feature>
<name>A0AB34H1U5_ESCRO</name>
<organism evidence="2 3">
    <name type="scientific">Eschrichtius robustus</name>
    <name type="common">California gray whale</name>
    <name type="synonym">Eschrichtius gibbosus</name>
    <dbReference type="NCBI Taxonomy" id="9764"/>
    <lineage>
        <taxon>Eukaryota</taxon>
        <taxon>Metazoa</taxon>
        <taxon>Chordata</taxon>
        <taxon>Craniata</taxon>
        <taxon>Vertebrata</taxon>
        <taxon>Euteleostomi</taxon>
        <taxon>Mammalia</taxon>
        <taxon>Eutheria</taxon>
        <taxon>Laurasiatheria</taxon>
        <taxon>Artiodactyla</taxon>
        <taxon>Whippomorpha</taxon>
        <taxon>Cetacea</taxon>
        <taxon>Mysticeti</taxon>
        <taxon>Eschrichtiidae</taxon>
        <taxon>Eschrichtius</taxon>
    </lineage>
</organism>